<dbReference type="RefSeq" id="XP_005110030.2">
    <property type="nucleotide sequence ID" value="XM_005109973.3"/>
</dbReference>
<dbReference type="GeneID" id="101858138"/>
<evidence type="ECO:0000256" key="1">
    <source>
        <dbReference type="SAM" id="MobiDB-lite"/>
    </source>
</evidence>
<feature type="compositionally biased region" description="Basic and acidic residues" evidence="1">
    <location>
        <begin position="1"/>
        <end position="11"/>
    </location>
</feature>
<feature type="region of interest" description="Disordered" evidence="1">
    <location>
        <begin position="315"/>
        <end position="343"/>
    </location>
</feature>
<feature type="compositionally biased region" description="Polar residues" evidence="1">
    <location>
        <begin position="60"/>
        <end position="69"/>
    </location>
</feature>
<feature type="region of interest" description="Disordered" evidence="1">
    <location>
        <begin position="1"/>
        <end position="72"/>
    </location>
</feature>
<evidence type="ECO:0000313" key="3">
    <source>
        <dbReference type="RefSeq" id="XP_005110030.2"/>
    </source>
</evidence>
<gene>
    <name evidence="3" type="primary">LOC101858138</name>
</gene>
<protein>
    <submittedName>
        <fullName evidence="3">Uncharacterized protein LOC101858138 isoform X1</fullName>
    </submittedName>
</protein>
<evidence type="ECO:0000313" key="2">
    <source>
        <dbReference type="Proteomes" id="UP000694888"/>
    </source>
</evidence>
<organism evidence="2 3">
    <name type="scientific">Aplysia californica</name>
    <name type="common">California sea hare</name>
    <dbReference type="NCBI Taxonomy" id="6500"/>
    <lineage>
        <taxon>Eukaryota</taxon>
        <taxon>Metazoa</taxon>
        <taxon>Spiralia</taxon>
        <taxon>Lophotrochozoa</taxon>
        <taxon>Mollusca</taxon>
        <taxon>Gastropoda</taxon>
        <taxon>Heterobranchia</taxon>
        <taxon>Euthyneura</taxon>
        <taxon>Tectipleura</taxon>
        <taxon>Aplysiida</taxon>
        <taxon>Aplysioidea</taxon>
        <taxon>Aplysiidae</taxon>
        <taxon>Aplysia</taxon>
    </lineage>
</organism>
<proteinExistence type="predicted"/>
<dbReference type="Proteomes" id="UP000694888">
    <property type="component" value="Unplaced"/>
</dbReference>
<accession>A0ABM0K6Q6</accession>
<name>A0ABM0K6Q6_APLCA</name>
<sequence>MEKRKINKDVGSDCGGNESCPGVKEPTCKQSRSEGQLVTKTGTDTEPSGRSSGERPQAELSPTFSGNNDSVKEEAEEYIRVTSAMHSSLQKYRFCRKGDCHETFIPLGEISEDRISSPYKDIYPIIKLLAKITAHVTTCYVSPERTGRFKITVGHKRTGTGWLQNLDGFSGRGPCPCSDCRRQGSKPCQKWKGFVLRTACHMIYDDAEARRTVAKFNFDSYDRSSVKTFEGVQLIQRDEKADLSDLLVVTHDTEFAEKLRMVIQLFSRQLHTMNVNLAGKIEPPYLVTIVSHPHGLSKHITMGFTKMSIGGDTSAADISRDTHTQESSSTSSRNDPGGGSQSYVTDVPTKLFIKSSRVYTADTCPGCSGAPVLIITGQGVRCWPLTHARSSRFGNISSEHVDLVV</sequence>
<feature type="compositionally biased region" description="Polar residues" evidence="1">
    <location>
        <begin position="28"/>
        <end position="51"/>
    </location>
</feature>
<reference evidence="3" key="1">
    <citation type="submission" date="2025-08" db="UniProtKB">
        <authorList>
            <consortium name="RefSeq"/>
        </authorList>
    </citation>
    <scope>IDENTIFICATION</scope>
</reference>
<keyword evidence="2" id="KW-1185">Reference proteome</keyword>
<feature type="compositionally biased region" description="Polar residues" evidence="1">
    <location>
        <begin position="325"/>
        <end position="334"/>
    </location>
</feature>